<reference evidence="5 6" key="1">
    <citation type="journal article" date="2023" name="Arcadia Sci">
        <title>De novo assembly of a long-read Amblyomma americanum tick genome.</title>
        <authorList>
            <person name="Chou S."/>
            <person name="Poskanzer K.E."/>
            <person name="Rollins M."/>
            <person name="Thuy-Boun P.S."/>
        </authorList>
    </citation>
    <scope>NUCLEOTIDE SEQUENCE [LARGE SCALE GENOMIC DNA]</scope>
    <source>
        <strain evidence="5">F_SG_1</strain>
        <tissue evidence="5">Salivary glands</tissue>
    </source>
</reference>
<evidence type="ECO:0000256" key="2">
    <source>
        <dbReference type="ARBA" id="ARBA00022679"/>
    </source>
</evidence>
<protein>
    <recommendedName>
        <fullName evidence="4">Sulfotransferase domain-containing protein</fullName>
    </recommendedName>
</protein>
<evidence type="ECO:0000259" key="4">
    <source>
        <dbReference type="Pfam" id="PF00685"/>
    </source>
</evidence>
<feature type="region of interest" description="Disordered" evidence="3">
    <location>
        <begin position="316"/>
        <end position="353"/>
    </location>
</feature>
<evidence type="ECO:0000313" key="6">
    <source>
        <dbReference type="Proteomes" id="UP001321473"/>
    </source>
</evidence>
<dbReference type="GO" id="GO:0008146">
    <property type="term" value="F:sulfotransferase activity"/>
    <property type="evidence" value="ECO:0007669"/>
    <property type="project" value="InterPro"/>
</dbReference>
<dbReference type="PANTHER" id="PTHR11783">
    <property type="entry name" value="SULFOTRANSFERASE SULT"/>
    <property type="match status" value="1"/>
</dbReference>
<dbReference type="Pfam" id="PF00685">
    <property type="entry name" value="Sulfotransfer_1"/>
    <property type="match status" value="1"/>
</dbReference>
<keyword evidence="6" id="KW-1185">Reference proteome</keyword>
<feature type="compositionally biased region" description="Polar residues" evidence="3">
    <location>
        <begin position="324"/>
        <end position="336"/>
    </location>
</feature>
<dbReference type="InterPro" id="IPR027417">
    <property type="entry name" value="P-loop_NTPase"/>
</dbReference>
<dbReference type="EMBL" id="JARKHS020036291">
    <property type="protein sequence ID" value="KAK8756370.1"/>
    <property type="molecule type" value="Genomic_DNA"/>
</dbReference>
<comment type="caution">
    <text evidence="5">The sequence shown here is derived from an EMBL/GenBank/DDBJ whole genome shotgun (WGS) entry which is preliminary data.</text>
</comment>
<evidence type="ECO:0000256" key="1">
    <source>
        <dbReference type="ARBA" id="ARBA00005771"/>
    </source>
</evidence>
<gene>
    <name evidence="5" type="ORF">V5799_000924</name>
</gene>
<evidence type="ECO:0000313" key="5">
    <source>
        <dbReference type="EMBL" id="KAK8756370.1"/>
    </source>
</evidence>
<proteinExistence type="inferred from homology"/>
<accession>A0AAQ4D1N0</accession>
<feature type="region of interest" description="Disordered" evidence="3">
    <location>
        <begin position="32"/>
        <end position="53"/>
    </location>
</feature>
<feature type="domain" description="Sulfotransferase" evidence="4">
    <location>
        <begin position="107"/>
        <end position="316"/>
    </location>
</feature>
<dbReference type="SUPFAM" id="SSF52540">
    <property type="entry name" value="P-loop containing nucleoside triphosphate hydrolases"/>
    <property type="match status" value="1"/>
</dbReference>
<dbReference type="AlphaFoldDB" id="A0AAQ4D1N0"/>
<name>A0AAQ4D1N0_AMBAM</name>
<dbReference type="Gene3D" id="3.40.50.300">
    <property type="entry name" value="P-loop containing nucleotide triphosphate hydrolases"/>
    <property type="match status" value="1"/>
</dbReference>
<sequence length="353" mass="40015">MRCESSWKEAGLKVDATRIESEGRNARVGLQQAGAEVRAKPPSRHSQNVQYSPKTTIPSLPVELRRSSAVMIERDRPYCQIVDGHRLPGSFSEEVYRSGLRYRPEPGDVVLDTFPKCGTHWVLGILKAAYEVCRGVTPGSAFLEKLGLEAIEKCAKPRIVFTHLPFQLAPFSDAAKYIYVIRNPKDCCVSFYHHTKNIPEYNFQDGTFDEYFEIFLDGRTDFGSYYESLRSWYARRNELNVLFLTYEGIHADVRGSVLEITRFVDSTIAADLAQDEHKMKTVLENSSVGSMKKQFEVQFVRKGVVGDWRNYFSPEHSPGPSIEQLPSCSASGIRTQQRNDHSYQQAPAHFPTG</sequence>
<dbReference type="InterPro" id="IPR000863">
    <property type="entry name" value="Sulfotransferase_dom"/>
</dbReference>
<feature type="compositionally biased region" description="Polar residues" evidence="3">
    <location>
        <begin position="44"/>
        <end position="53"/>
    </location>
</feature>
<keyword evidence="2" id="KW-0808">Transferase</keyword>
<organism evidence="5 6">
    <name type="scientific">Amblyomma americanum</name>
    <name type="common">Lone star tick</name>
    <dbReference type="NCBI Taxonomy" id="6943"/>
    <lineage>
        <taxon>Eukaryota</taxon>
        <taxon>Metazoa</taxon>
        <taxon>Ecdysozoa</taxon>
        <taxon>Arthropoda</taxon>
        <taxon>Chelicerata</taxon>
        <taxon>Arachnida</taxon>
        <taxon>Acari</taxon>
        <taxon>Parasitiformes</taxon>
        <taxon>Ixodida</taxon>
        <taxon>Ixodoidea</taxon>
        <taxon>Ixodidae</taxon>
        <taxon>Amblyomminae</taxon>
        <taxon>Amblyomma</taxon>
    </lineage>
</organism>
<dbReference type="Proteomes" id="UP001321473">
    <property type="component" value="Unassembled WGS sequence"/>
</dbReference>
<evidence type="ECO:0000256" key="3">
    <source>
        <dbReference type="SAM" id="MobiDB-lite"/>
    </source>
</evidence>
<comment type="similarity">
    <text evidence="1">Belongs to the sulfotransferase 1 family.</text>
</comment>